<protein>
    <submittedName>
        <fullName evidence="2">Delta-lactam-biosynthetic de-N-acetylase</fullName>
    </submittedName>
</protein>
<accession>A0ABS8YD75</accession>
<dbReference type="CDD" id="cd10948">
    <property type="entry name" value="CE4_BsPdaA_like"/>
    <property type="match status" value="1"/>
</dbReference>
<evidence type="ECO:0000313" key="3">
    <source>
        <dbReference type="Proteomes" id="UP001199916"/>
    </source>
</evidence>
<dbReference type="PROSITE" id="PS51677">
    <property type="entry name" value="NODB"/>
    <property type="match status" value="1"/>
</dbReference>
<dbReference type="RefSeq" id="WP_233696827.1">
    <property type="nucleotide sequence ID" value="NZ_JAJNBZ010000007.1"/>
</dbReference>
<evidence type="ECO:0000313" key="2">
    <source>
        <dbReference type="EMBL" id="MCE5169963.1"/>
    </source>
</evidence>
<dbReference type="InterPro" id="IPR002509">
    <property type="entry name" value="NODB_dom"/>
</dbReference>
<dbReference type="Gene3D" id="3.20.20.370">
    <property type="entry name" value="Glycoside hydrolase/deacetylase"/>
    <property type="match status" value="1"/>
</dbReference>
<dbReference type="Pfam" id="PF01522">
    <property type="entry name" value="Polysacc_deac_1"/>
    <property type="match status" value="1"/>
</dbReference>
<dbReference type="SUPFAM" id="SSF88713">
    <property type="entry name" value="Glycoside hydrolase/deacetylase"/>
    <property type="match status" value="1"/>
</dbReference>
<dbReference type="InterPro" id="IPR014235">
    <property type="entry name" value="Spore_PdaA"/>
</dbReference>
<gene>
    <name evidence="2" type="primary">pdaA</name>
    <name evidence="2" type="ORF">LQV63_11645</name>
</gene>
<feature type="domain" description="NodB homology" evidence="1">
    <location>
        <begin position="68"/>
        <end position="249"/>
    </location>
</feature>
<sequence>MKRYVISSLLVIMLTMTVGISAYAFENHAYHFGFKRSQNGQLPSIDQEGFKNIIDKNGAIFLGDTGKKVLYLTFDNGYENGLTEQILNTLKDKKVPAAFFVTGHYVKSQPELLKRMAAEGHIIGNHSWSHPDMTQISNAQLKEELDKVKAEVAQVTGKQQMIYLRPPRGIFSERTLAVTREMGYTNVFWSLAYKDWDVNAQKGARYAYDKVMSQLHPGAVMLLHSISKDNANALGSIIDGARKQGYEFIALDQLQQPK</sequence>
<dbReference type="NCBIfam" id="TIGR02884">
    <property type="entry name" value="spore_pdaA"/>
    <property type="match status" value="1"/>
</dbReference>
<dbReference type="PANTHER" id="PTHR10587:SF78">
    <property type="entry name" value="PEPTIDOGLYCAN-N-ACETYLMURAMIC ACID DEACETYLASE PDAA"/>
    <property type="match status" value="1"/>
</dbReference>
<reference evidence="2 3" key="1">
    <citation type="submission" date="2021-11" db="EMBL/GenBank/DDBJ databases">
        <title>Draft genome sequence of Paenibacillus profundus YoMME, a new Gram-positive bacteria with exoelectrogenic properties.</title>
        <authorList>
            <person name="Hubenova Y."/>
            <person name="Hubenova E."/>
            <person name="Manasiev Y."/>
            <person name="Peykov S."/>
            <person name="Mitov M."/>
        </authorList>
    </citation>
    <scope>NUCLEOTIDE SEQUENCE [LARGE SCALE GENOMIC DNA]</scope>
    <source>
        <strain evidence="2 3">YoMME</strain>
    </source>
</reference>
<dbReference type="InterPro" id="IPR011330">
    <property type="entry name" value="Glyco_hydro/deAcase_b/a-brl"/>
</dbReference>
<dbReference type="EMBL" id="JAJNBZ010000007">
    <property type="protein sequence ID" value="MCE5169963.1"/>
    <property type="molecule type" value="Genomic_DNA"/>
</dbReference>
<dbReference type="InterPro" id="IPR050248">
    <property type="entry name" value="Polysacc_deacetylase_ArnD"/>
</dbReference>
<proteinExistence type="predicted"/>
<name>A0ABS8YD75_9BACL</name>
<evidence type="ECO:0000259" key="1">
    <source>
        <dbReference type="PROSITE" id="PS51677"/>
    </source>
</evidence>
<organism evidence="2 3">
    <name type="scientific">Paenibacillus profundus</name>
    <dbReference type="NCBI Taxonomy" id="1173085"/>
    <lineage>
        <taxon>Bacteria</taxon>
        <taxon>Bacillati</taxon>
        <taxon>Bacillota</taxon>
        <taxon>Bacilli</taxon>
        <taxon>Bacillales</taxon>
        <taxon>Paenibacillaceae</taxon>
        <taxon>Paenibacillus</taxon>
    </lineage>
</organism>
<dbReference type="PANTHER" id="PTHR10587">
    <property type="entry name" value="GLYCOSYL TRANSFERASE-RELATED"/>
    <property type="match status" value="1"/>
</dbReference>
<comment type="caution">
    <text evidence="2">The sequence shown here is derived from an EMBL/GenBank/DDBJ whole genome shotgun (WGS) entry which is preliminary data.</text>
</comment>
<dbReference type="Proteomes" id="UP001199916">
    <property type="component" value="Unassembled WGS sequence"/>
</dbReference>
<keyword evidence="3" id="KW-1185">Reference proteome</keyword>